<sequence>MSEAAANSKEKNEIEVSKTILPENKKYESESLNYQINIPDWLLKDIHNFEKSNKENDENQNLIVKAFKLAYKAHDGQSRAGGEPYIIHPVAVANLLKEIGASSSVIAAGLLHDVVEDTGIDLSEIETNFGLEVKILVEGVTKLGGIHFNNRTEAQAENLRKMFLAMASDIRVVLVKLADRLHN</sequence>
<dbReference type="PROSITE" id="PS51831">
    <property type="entry name" value="HD"/>
    <property type="match status" value="1"/>
</dbReference>
<feature type="non-terminal residue" evidence="2">
    <location>
        <position position="183"/>
    </location>
</feature>
<organism evidence="2">
    <name type="scientific">marine metagenome</name>
    <dbReference type="NCBI Taxonomy" id="408172"/>
    <lineage>
        <taxon>unclassified sequences</taxon>
        <taxon>metagenomes</taxon>
        <taxon>ecological metagenomes</taxon>
    </lineage>
</organism>
<dbReference type="Pfam" id="PF13328">
    <property type="entry name" value="HD_4"/>
    <property type="match status" value="1"/>
</dbReference>
<dbReference type="PANTHER" id="PTHR21262:SF31">
    <property type="entry name" value="GTP PYROPHOSPHOKINASE"/>
    <property type="match status" value="1"/>
</dbReference>
<dbReference type="CDD" id="cd00077">
    <property type="entry name" value="HDc"/>
    <property type="match status" value="1"/>
</dbReference>
<dbReference type="AlphaFoldDB" id="A0A383BL84"/>
<evidence type="ECO:0000259" key="1">
    <source>
        <dbReference type="PROSITE" id="PS51831"/>
    </source>
</evidence>
<dbReference type="EMBL" id="UINC01201308">
    <property type="protein sequence ID" value="SVE20590.1"/>
    <property type="molecule type" value="Genomic_DNA"/>
</dbReference>
<dbReference type="Gene3D" id="1.10.3210.10">
    <property type="entry name" value="Hypothetical protein af1432"/>
    <property type="match status" value="1"/>
</dbReference>
<dbReference type="PANTHER" id="PTHR21262">
    <property type="entry name" value="GUANOSINE-3',5'-BIS DIPHOSPHATE 3'-PYROPHOSPHOHYDROLASE"/>
    <property type="match status" value="1"/>
</dbReference>
<dbReference type="InterPro" id="IPR006674">
    <property type="entry name" value="HD_domain"/>
</dbReference>
<proteinExistence type="predicted"/>
<dbReference type="InterPro" id="IPR003607">
    <property type="entry name" value="HD/PDEase_dom"/>
</dbReference>
<evidence type="ECO:0000313" key="2">
    <source>
        <dbReference type="EMBL" id="SVE20590.1"/>
    </source>
</evidence>
<dbReference type="GO" id="GO:0005886">
    <property type="term" value="C:plasma membrane"/>
    <property type="evidence" value="ECO:0007669"/>
    <property type="project" value="TreeGrafter"/>
</dbReference>
<reference evidence="2" key="1">
    <citation type="submission" date="2018-05" db="EMBL/GenBank/DDBJ databases">
        <authorList>
            <person name="Lanie J.A."/>
            <person name="Ng W.-L."/>
            <person name="Kazmierczak K.M."/>
            <person name="Andrzejewski T.M."/>
            <person name="Davidsen T.M."/>
            <person name="Wayne K.J."/>
            <person name="Tettelin H."/>
            <person name="Glass J.I."/>
            <person name="Rusch D."/>
            <person name="Podicherti R."/>
            <person name="Tsui H.-C.T."/>
            <person name="Winkler M.E."/>
        </authorList>
    </citation>
    <scope>NUCLEOTIDE SEQUENCE</scope>
</reference>
<accession>A0A383BL84</accession>
<feature type="domain" description="HD" evidence="1">
    <location>
        <begin position="85"/>
        <end position="183"/>
    </location>
</feature>
<name>A0A383BL84_9ZZZZ</name>
<dbReference type="SUPFAM" id="SSF109604">
    <property type="entry name" value="HD-domain/PDEase-like"/>
    <property type="match status" value="1"/>
</dbReference>
<gene>
    <name evidence="2" type="ORF">METZ01_LOCUS473444</name>
</gene>
<protein>
    <recommendedName>
        <fullName evidence="1">HD domain-containing protein</fullName>
    </recommendedName>
</protein>